<accession>A0A318S749</accession>
<organism evidence="5 6">
    <name type="scientific">Deinococcus yavapaiensis KR-236</name>
    <dbReference type="NCBI Taxonomy" id="694435"/>
    <lineage>
        <taxon>Bacteria</taxon>
        <taxon>Thermotogati</taxon>
        <taxon>Deinococcota</taxon>
        <taxon>Deinococci</taxon>
        <taxon>Deinococcales</taxon>
        <taxon>Deinococcaceae</taxon>
        <taxon>Deinococcus</taxon>
    </lineage>
</organism>
<dbReference type="InterPro" id="IPR050325">
    <property type="entry name" value="Prot/Nucl_acid_deglycase"/>
</dbReference>
<dbReference type="AlphaFoldDB" id="A0A318S749"/>
<dbReference type="PANTHER" id="PTHR48094">
    <property type="entry name" value="PROTEIN/NUCLEIC ACID DEGLYCASE DJ-1-RELATED"/>
    <property type="match status" value="1"/>
</dbReference>
<comment type="caution">
    <text evidence="5">The sequence shown here is derived from an EMBL/GenBank/DDBJ whole genome shotgun (WGS) entry which is preliminary data.</text>
</comment>
<name>A0A318S749_9DEIO</name>
<dbReference type="OrthoDB" id="9800516at2"/>
<dbReference type="GO" id="GO:0006508">
    <property type="term" value="P:proteolysis"/>
    <property type="evidence" value="ECO:0007669"/>
    <property type="project" value="UniProtKB-KW"/>
</dbReference>
<evidence type="ECO:0000313" key="5">
    <source>
        <dbReference type="EMBL" id="PYE54796.1"/>
    </source>
</evidence>
<proteinExistence type="inferred from homology"/>
<dbReference type="PANTHER" id="PTHR48094:SF11">
    <property type="entry name" value="GLUTATHIONE-INDEPENDENT GLYOXALASE HSP31-RELATED"/>
    <property type="match status" value="1"/>
</dbReference>
<evidence type="ECO:0000256" key="3">
    <source>
        <dbReference type="ARBA" id="ARBA00038493"/>
    </source>
</evidence>
<dbReference type="Gene3D" id="3.40.50.880">
    <property type="match status" value="1"/>
</dbReference>
<feature type="domain" description="DJ-1/PfpI" evidence="4">
    <location>
        <begin position="9"/>
        <end position="187"/>
    </location>
</feature>
<dbReference type="EMBL" id="QJSX01000004">
    <property type="protein sequence ID" value="PYE54796.1"/>
    <property type="molecule type" value="Genomic_DNA"/>
</dbReference>
<comment type="similarity">
    <text evidence="3">Belongs to the peptidase C56 family. HSP31-like subfamily.</text>
</comment>
<evidence type="ECO:0000256" key="2">
    <source>
        <dbReference type="ARBA" id="ARBA00023239"/>
    </source>
</evidence>
<dbReference type="GO" id="GO:0005737">
    <property type="term" value="C:cytoplasm"/>
    <property type="evidence" value="ECO:0007669"/>
    <property type="project" value="TreeGrafter"/>
</dbReference>
<dbReference type="GO" id="GO:0019172">
    <property type="term" value="F:glyoxalase III activity"/>
    <property type="evidence" value="ECO:0007669"/>
    <property type="project" value="TreeGrafter"/>
</dbReference>
<reference evidence="5 6" key="1">
    <citation type="submission" date="2018-06" db="EMBL/GenBank/DDBJ databases">
        <title>Genomic Encyclopedia of Type Strains, Phase IV (KMG-IV): sequencing the most valuable type-strain genomes for metagenomic binning, comparative biology and taxonomic classification.</title>
        <authorList>
            <person name="Goeker M."/>
        </authorList>
    </citation>
    <scope>NUCLEOTIDE SEQUENCE [LARGE SCALE GENOMIC DNA]</scope>
    <source>
        <strain evidence="5 6">DSM 18048</strain>
    </source>
</reference>
<keyword evidence="1" id="KW-0346">Stress response</keyword>
<protein>
    <submittedName>
        <fullName evidence="5">Protease I</fullName>
    </submittedName>
</protein>
<evidence type="ECO:0000256" key="1">
    <source>
        <dbReference type="ARBA" id="ARBA00023016"/>
    </source>
</evidence>
<dbReference type="GO" id="GO:0008233">
    <property type="term" value="F:peptidase activity"/>
    <property type="evidence" value="ECO:0007669"/>
    <property type="project" value="UniProtKB-KW"/>
</dbReference>
<gene>
    <name evidence="5" type="ORF">DES52_10466</name>
</gene>
<dbReference type="Proteomes" id="UP000248326">
    <property type="component" value="Unassembled WGS sequence"/>
</dbReference>
<keyword evidence="5" id="KW-0645">Protease</keyword>
<sequence>MPEPRLTGKKIAILMESDFYEPEILYYKSRFAEEGAEVHFVTRLWGQPGLTFQGHEHRMPFYVDKSFEDMSDEDLRSYAAVIVPAGFVSDRLRYTPDVTQPSPAVAFLRRAFAEPSIVKGVICHGLWLVAWAPDLVRGRRLTTHNNLFADAMNMGALYENEDVVVDGDLVTGRTGGHHAVFARRLMDEIVARSAAKEAVNA</sequence>
<keyword evidence="6" id="KW-1185">Reference proteome</keyword>
<keyword evidence="2" id="KW-0456">Lyase</keyword>
<evidence type="ECO:0000313" key="6">
    <source>
        <dbReference type="Proteomes" id="UP000248326"/>
    </source>
</evidence>
<dbReference type="InterPro" id="IPR002818">
    <property type="entry name" value="DJ-1/PfpI"/>
</dbReference>
<evidence type="ECO:0000259" key="4">
    <source>
        <dbReference type="Pfam" id="PF01965"/>
    </source>
</evidence>
<dbReference type="InterPro" id="IPR029062">
    <property type="entry name" value="Class_I_gatase-like"/>
</dbReference>
<keyword evidence="5" id="KW-0378">Hydrolase</keyword>
<dbReference type="Pfam" id="PF01965">
    <property type="entry name" value="DJ-1_PfpI"/>
    <property type="match status" value="1"/>
</dbReference>
<dbReference type="RefSeq" id="WP_110885921.1">
    <property type="nucleotide sequence ID" value="NZ_QJSX01000004.1"/>
</dbReference>
<dbReference type="GO" id="GO:0019243">
    <property type="term" value="P:methylglyoxal catabolic process to D-lactate via S-lactoyl-glutathione"/>
    <property type="evidence" value="ECO:0007669"/>
    <property type="project" value="TreeGrafter"/>
</dbReference>
<dbReference type="SUPFAM" id="SSF52317">
    <property type="entry name" value="Class I glutamine amidotransferase-like"/>
    <property type="match status" value="1"/>
</dbReference>